<dbReference type="Proteomes" id="UP001276659">
    <property type="component" value="Unassembled WGS sequence"/>
</dbReference>
<reference evidence="1" key="1">
    <citation type="submission" date="2022-11" db="EMBL/GenBank/DDBJ databases">
        <title>Chromosomal genome sequence assembly and mating type (MAT) locus characterization of the leprose asexual lichenized fungus Lepraria neglecta (Nyl.) Erichsen.</title>
        <authorList>
            <person name="Allen J.L."/>
            <person name="Pfeffer B."/>
        </authorList>
    </citation>
    <scope>NUCLEOTIDE SEQUENCE</scope>
    <source>
        <strain evidence="1">Allen 5258</strain>
    </source>
</reference>
<dbReference type="AlphaFoldDB" id="A0AAE0DK61"/>
<evidence type="ECO:0000313" key="2">
    <source>
        <dbReference type="Proteomes" id="UP001276659"/>
    </source>
</evidence>
<sequence length="232" mass="26554">MLEAYTTAHLTFCADLLVAIGGLSSFSEARTGLHFVWGHWKELLPLDLLWHVKESILMNDEDLIKKREKRVKSGIFPTWSWPSMMIDNERDKLSGSTIWGRDGDIIFDGLELLSEVLSVSSDQQARQDSITWGVLVLRGLIFPALSYPDLLQIPSVRTTIDIALSDNEEVYRLVVFRDPPNEDLELEGICGGLLLRVSTIADEELYERVGYWEQKETWFESSDCEEKEVMVR</sequence>
<keyword evidence="2" id="KW-1185">Reference proteome</keyword>
<dbReference type="PANTHER" id="PTHR33112:SF16">
    <property type="entry name" value="HETEROKARYON INCOMPATIBILITY DOMAIN-CONTAINING PROTEIN"/>
    <property type="match status" value="1"/>
</dbReference>
<dbReference type="PANTHER" id="PTHR33112">
    <property type="entry name" value="DOMAIN PROTEIN, PUTATIVE-RELATED"/>
    <property type="match status" value="1"/>
</dbReference>
<dbReference type="EMBL" id="JASNWA010000007">
    <property type="protein sequence ID" value="KAK3173052.1"/>
    <property type="molecule type" value="Genomic_DNA"/>
</dbReference>
<gene>
    <name evidence="1" type="ORF">OEA41_006381</name>
</gene>
<organism evidence="1 2">
    <name type="scientific">Lepraria neglecta</name>
    <dbReference type="NCBI Taxonomy" id="209136"/>
    <lineage>
        <taxon>Eukaryota</taxon>
        <taxon>Fungi</taxon>
        <taxon>Dikarya</taxon>
        <taxon>Ascomycota</taxon>
        <taxon>Pezizomycotina</taxon>
        <taxon>Lecanoromycetes</taxon>
        <taxon>OSLEUM clade</taxon>
        <taxon>Lecanoromycetidae</taxon>
        <taxon>Lecanorales</taxon>
        <taxon>Lecanorineae</taxon>
        <taxon>Stereocaulaceae</taxon>
        <taxon>Lepraria</taxon>
    </lineage>
</organism>
<proteinExistence type="predicted"/>
<evidence type="ECO:0000313" key="1">
    <source>
        <dbReference type="EMBL" id="KAK3173052.1"/>
    </source>
</evidence>
<name>A0AAE0DK61_9LECA</name>
<accession>A0AAE0DK61</accession>
<protein>
    <submittedName>
        <fullName evidence="1">Uncharacterized protein</fullName>
    </submittedName>
</protein>
<comment type="caution">
    <text evidence="1">The sequence shown here is derived from an EMBL/GenBank/DDBJ whole genome shotgun (WGS) entry which is preliminary data.</text>
</comment>